<keyword evidence="1" id="KW-1133">Transmembrane helix</keyword>
<sequence length="221" mass="25157">MTKNISHSHRDMTNIAGLLVLFVTSYFLVIDAASISTTAAPKCALFHDIFKVIPADKVKEIENNHLKNDEGFRAAISYLQSSNWTDLVGQVLKTPEYKEFEKMAAKYKINVDDLLKNIRSFITSIKIEGKTTAAPNLKPFFKDIENIIPIFEITKSLSAQLNNPEFVKIRSDIASKENQKVAENLHNIPQMVKLREILKQMNFDVEPYIALIYAFLGWTHP</sequence>
<reference evidence="2" key="1">
    <citation type="submission" date="2020-08" db="EMBL/GenBank/DDBJ databases">
        <title>Genome sequencing and assembly of the red palm weevil Rhynchophorus ferrugineus.</title>
        <authorList>
            <person name="Dias G.B."/>
            <person name="Bergman C.M."/>
            <person name="Manee M."/>
        </authorList>
    </citation>
    <scope>NUCLEOTIDE SEQUENCE</scope>
    <source>
        <strain evidence="2">AA-2017</strain>
        <tissue evidence="2">Whole larva</tissue>
    </source>
</reference>
<gene>
    <name evidence="2" type="ORF">GWI33_005465</name>
</gene>
<dbReference type="Pfam" id="PF06757">
    <property type="entry name" value="Ins_allergen_rp"/>
    <property type="match status" value="1"/>
</dbReference>
<name>A0A834IGJ7_RHYFE</name>
<evidence type="ECO:0000313" key="3">
    <source>
        <dbReference type="Proteomes" id="UP000625711"/>
    </source>
</evidence>
<dbReference type="InterPro" id="IPR010629">
    <property type="entry name" value="Ins_allergen"/>
</dbReference>
<dbReference type="OrthoDB" id="7882129at2759"/>
<dbReference type="PANTHER" id="PTHR21163:SF1">
    <property type="entry name" value="PROTEIN G12"/>
    <property type="match status" value="1"/>
</dbReference>
<keyword evidence="1" id="KW-0472">Membrane</keyword>
<proteinExistence type="predicted"/>
<keyword evidence="1" id="KW-0812">Transmembrane</keyword>
<comment type="caution">
    <text evidence="2">The sequence shown here is derived from an EMBL/GenBank/DDBJ whole genome shotgun (WGS) entry which is preliminary data.</text>
</comment>
<accession>A0A834IGJ7</accession>
<organism evidence="2 3">
    <name type="scientific">Rhynchophorus ferrugineus</name>
    <name type="common">Red palm weevil</name>
    <name type="synonym">Curculio ferrugineus</name>
    <dbReference type="NCBI Taxonomy" id="354439"/>
    <lineage>
        <taxon>Eukaryota</taxon>
        <taxon>Metazoa</taxon>
        <taxon>Ecdysozoa</taxon>
        <taxon>Arthropoda</taxon>
        <taxon>Hexapoda</taxon>
        <taxon>Insecta</taxon>
        <taxon>Pterygota</taxon>
        <taxon>Neoptera</taxon>
        <taxon>Endopterygota</taxon>
        <taxon>Coleoptera</taxon>
        <taxon>Polyphaga</taxon>
        <taxon>Cucujiformia</taxon>
        <taxon>Curculionidae</taxon>
        <taxon>Dryophthorinae</taxon>
        <taxon>Rhynchophorus</taxon>
    </lineage>
</organism>
<dbReference type="Proteomes" id="UP000625711">
    <property type="component" value="Unassembled WGS sequence"/>
</dbReference>
<evidence type="ECO:0000313" key="2">
    <source>
        <dbReference type="EMBL" id="KAF7280802.1"/>
    </source>
</evidence>
<protein>
    <submittedName>
        <fullName evidence="2">Uncharacterized protein</fullName>
    </submittedName>
</protein>
<keyword evidence="3" id="KW-1185">Reference proteome</keyword>
<dbReference type="AlphaFoldDB" id="A0A834IGJ7"/>
<feature type="transmembrane region" description="Helical" evidence="1">
    <location>
        <begin position="12"/>
        <end position="29"/>
    </location>
</feature>
<dbReference type="EMBL" id="JAACXV010000273">
    <property type="protein sequence ID" value="KAF7280802.1"/>
    <property type="molecule type" value="Genomic_DNA"/>
</dbReference>
<evidence type="ECO:0000256" key="1">
    <source>
        <dbReference type="SAM" id="Phobius"/>
    </source>
</evidence>
<dbReference type="PANTHER" id="PTHR21163">
    <property type="entry name" value="PROTEIN G12"/>
    <property type="match status" value="1"/>
</dbReference>